<dbReference type="Gene3D" id="3.30.2010.10">
    <property type="entry name" value="Metalloproteases ('zincins'), catalytic domain"/>
    <property type="match status" value="1"/>
</dbReference>
<organism evidence="13 14">
    <name type="scientific">Neptuniibacter caesariensis</name>
    <dbReference type="NCBI Taxonomy" id="207954"/>
    <lineage>
        <taxon>Bacteria</taxon>
        <taxon>Pseudomonadati</taxon>
        <taxon>Pseudomonadota</taxon>
        <taxon>Gammaproteobacteria</taxon>
        <taxon>Oceanospirillales</taxon>
        <taxon>Oceanospirillaceae</taxon>
        <taxon>Neptuniibacter</taxon>
    </lineage>
</organism>
<feature type="transmembrane region" description="Helical" evidence="11">
    <location>
        <begin position="201"/>
        <end position="219"/>
    </location>
</feature>
<evidence type="ECO:0000256" key="8">
    <source>
        <dbReference type="ARBA" id="ARBA00022989"/>
    </source>
</evidence>
<keyword evidence="7" id="KW-0862">Zinc</keyword>
<comment type="caution">
    <text evidence="13">The sequence shown here is derived from an EMBL/GenBank/DDBJ whole genome shotgun (WGS) entry which is preliminary data.</text>
</comment>
<keyword evidence="4 11" id="KW-0812">Transmembrane</keyword>
<keyword evidence="9" id="KW-0482">Metalloprotease</keyword>
<evidence type="ECO:0000256" key="11">
    <source>
        <dbReference type="SAM" id="Phobius"/>
    </source>
</evidence>
<evidence type="ECO:0000313" key="14">
    <source>
        <dbReference type="Proteomes" id="UP000243469"/>
    </source>
</evidence>
<evidence type="ECO:0000256" key="7">
    <source>
        <dbReference type="ARBA" id="ARBA00022833"/>
    </source>
</evidence>
<dbReference type="GO" id="GO:0006508">
    <property type="term" value="P:proteolysis"/>
    <property type="evidence" value="ECO:0007669"/>
    <property type="project" value="UniProtKB-KW"/>
</dbReference>
<dbReference type="GO" id="GO:0046872">
    <property type="term" value="F:metal ion binding"/>
    <property type="evidence" value="ECO:0007669"/>
    <property type="project" value="UniProtKB-KW"/>
</dbReference>
<evidence type="ECO:0000256" key="1">
    <source>
        <dbReference type="ARBA" id="ARBA00001947"/>
    </source>
</evidence>
<dbReference type="PANTHER" id="PTHR43221:SF2">
    <property type="entry name" value="PROTEASE HTPX HOMOLOG"/>
    <property type="match status" value="1"/>
</dbReference>
<keyword evidence="6" id="KW-0378">Hydrolase</keyword>
<evidence type="ECO:0000313" key="13">
    <source>
        <dbReference type="EMBL" id="PIE23630.1"/>
    </source>
</evidence>
<dbReference type="PANTHER" id="PTHR43221">
    <property type="entry name" value="PROTEASE HTPX"/>
    <property type="match status" value="1"/>
</dbReference>
<evidence type="ECO:0000256" key="9">
    <source>
        <dbReference type="ARBA" id="ARBA00023049"/>
    </source>
</evidence>
<evidence type="ECO:0000256" key="10">
    <source>
        <dbReference type="ARBA" id="ARBA00023136"/>
    </source>
</evidence>
<evidence type="ECO:0000256" key="6">
    <source>
        <dbReference type="ARBA" id="ARBA00022801"/>
    </source>
</evidence>
<dbReference type="GO" id="GO:0004222">
    <property type="term" value="F:metalloendopeptidase activity"/>
    <property type="evidence" value="ECO:0007669"/>
    <property type="project" value="InterPro"/>
</dbReference>
<evidence type="ECO:0000256" key="2">
    <source>
        <dbReference type="ARBA" id="ARBA00022475"/>
    </source>
</evidence>
<evidence type="ECO:0000256" key="5">
    <source>
        <dbReference type="ARBA" id="ARBA00022723"/>
    </source>
</evidence>
<feature type="transmembrane region" description="Helical" evidence="11">
    <location>
        <begin position="17"/>
        <end position="44"/>
    </location>
</feature>
<evidence type="ECO:0000259" key="12">
    <source>
        <dbReference type="Pfam" id="PF01435"/>
    </source>
</evidence>
<dbReference type="CDD" id="cd07340">
    <property type="entry name" value="M48B_Htpx_like"/>
    <property type="match status" value="1"/>
</dbReference>
<dbReference type="Proteomes" id="UP000243469">
    <property type="component" value="Unassembled WGS sequence"/>
</dbReference>
<keyword evidence="8 11" id="KW-1133">Transmembrane helix</keyword>
<keyword evidence="2" id="KW-1003">Cell membrane</keyword>
<accession>A0A2G6JJZ8</accession>
<name>A0A2G6JJZ8_NEPCE</name>
<sequence length="644" mass="71022">MDFFSQQDKARRNTGKLVLLFVVAVLGIILLTNLLIGFTFWLIIESDSTRNGVSVITQTDGSTIANLLNWRTFGLISLGVGGAVICAILSKWLQISSGGKAVAESLGGVRINTNTEDPDQRQVLNVVEEMALASGMPVPPVYLLEHELGINAFAAGNSLSDAVIGVTQGCVTHFKRDELQGVIAHEFSHILNGDMKLNIKLIALLHGIVFIGSVGEIMARSGGNRRSDGRVALLGFALMAIGWLGTFFGNLIKAAVSRQREFLADASAVQFTRNPDGIGNALKLIGGYSAGTEIRNSNRSEVSHMFFGQAIQKMRGLHATHPSLVDRILRVDPDWDGNYLYRSVETRGQKQQQDADNRESRKERFGQAVIAGAAVLSGADLTGSELTYLDDVRDQIDTLPASLYELSRDPLGAVSLCFALLLDDDQEVRKAQLLQVGKNGFRGASELIDSAEKDLKSLPSELRLPLIELLLPALKSISQKQYGVFKHTLMLLIRADRETDLFEWCLFQLVRHFLAGEFEPDRTITPKYKEAKELAEAYRSVLSLLAHQGHTDEREAEKAFNRGANATGLYNIRLMHRDECNLKLFMASFAKMAAAYPMLKRRLFLGLRKCVEQDNQIKVIEREMLTSIAAVMDCPMPVLLDSKS</sequence>
<keyword evidence="5" id="KW-0479">Metal-binding</keyword>
<keyword evidence="3" id="KW-0645">Protease</keyword>
<gene>
    <name evidence="13" type="ORF">CSA60_04225</name>
</gene>
<reference evidence="13 14" key="1">
    <citation type="submission" date="2017-10" db="EMBL/GenBank/DDBJ databases">
        <title>Novel microbial diversity and functional potential in the marine mammal oral microbiome.</title>
        <authorList>
            <person name="Dudek N.K."/>
            <person name="Sun C.L."/>
            <person name="Burstein D."/>
            <person name="Kantor R.S."/>
            <person name="Aliaga Goltsman D.S."/>
            <person name="Bik E.M."/>
            <person name="Thomas B.C."/>
            <person name="Banfield J.F."/>
            <person name="Relman D.A."/>
        </authorList>
    </citation>
    <scope>NUCLEOTIDE SEQUENCE [LARGE SCALE GENOMIC DNA]</scope>
    <source>
        <strain evidence="13">DOLJORAL78_47_21</strain>
    </source>
</reference>
<feature type="transmembrane region" description="Helical" evidence="11">
    <location>
        <begin position="70"/>
        <end position="90"/>
    </location>
</feature>
<dbReference type="Pfam" id="PF01435">
    <property type="entry name" value="Peptidase_M48"/>
    <property type="match status" value="1"/>
</dbReference>
<keyword evidence="10 11" id="KW-0472">Membrane</keyword>
<dbReference type="InterPro" id="IPR001915">
    <property type="entry name" value="Peptidase_M48"/>
</dbReference>
<proteinExistence type="predicted"/>
<evidence type="ECO:0000256" key="3">
    <source>
        <dbReference type="ARBA" id="ARBA00022670"/>
    </source>
</evidence>
<feature type="transmembrane region" description="Helical" evidence="11">
    <location>
        <begin position="231"/>
        <end position="252"/>
    </location>
</feature>
<dbReference type="InterPro" id="IPR050083">
    <property type="entry name" value="HtpX_protease"/>
</dbReference>
<dbReference type="EMBL" id="PDSH01000020">
    <property type="protein sequence ID" value="PIE23630.1"/>
    <property type="molecule type" value="Genomic_DNA"/>
</dbReference>
<feature type="domain" description="Peptidase M48" evidence="12">
    <location>
        <begin position="120"/>
        <end position="330"/>
    </location>
</feature>
<protein>
    <recommendedName>
        <fullName evidence="12">Peptidase M48 domain-containing protein</fullName>
    </recommendedName>
</protein>
<comment type="cofactor">
    <cofactor evidence="1">
        <name>Zn(2+)</name>
        <dbReference type="ChEBI" id="CHEBI:29105"/>
    </cofactor>
</comment>
<evidence type="ECO:0000256" key="4">
    <source>
        <dbReference type="ARBA" id="ARBA00022692"/>
    </source>
</evidence>
<dbReference type="AlphaFoldDB" id="A0A2G6JJZ8"/>